<sequence>MEATEEMAIAEATPEVIIYDFDDTFQSKIASLSIRDTSFLQRTDGLVRPEYFENSAEGVLVNIGQRYYQKYKKAPDPVTMVSLIGEDKKAKIIRDELMPLVKAKFAELVRSDISDRDYVVEKVAEFARHQAVIGAIEQSVGHLDKRDFTKIEKAVKDALNVGANVDAELYDYYEEIDSRTLERKDRAAGKLPPTGISTGFPALDKFLYHKGWGKRELSVLMGGAKAGKSTALLEFGRAASMAGKNVIYVTLEVAARIISERIDANIADVPMDELGDKIMEINRKIETMKLKSGKFHIMEFPTGSLTVADLRRLLDRQKAKGIIYDMVIVDYADLMAPERYTDNSIENSKNVYVGLRGLAMQENVALLTATQTNRDGFKSSVAKAEHVSEDFNKIRIADIVISINRTEEERAVGQARLYFAASRNQAGQFTVRIKQDMERMRFISEIIGEE</sequence>
<reference evidence="4" key="1">
    <citation type="submission" date="2020-05" db="EMBL/GenBank/DDBJ databases">
        <authorList>
            <person name="Chiriac C."/>
            <person name="Salcher M."/>
            <person name="Ghai R."/>
            <person name="Kavagutti S V."/>
        </authorList>
    </citation>
    <scope>NUCLEOTIDE SEQUENCE</scope>
</reference>
<dbReference type="InterPro" id="IPR027417">
    <property type="entry name" value="P-loop_NTPase"/>
</dbReference>
<organism evidence="4">
    <name type="scientific">uncultured Caudovirales phage</name>
    <dbReference type="NCBI Taxonomy" id="2100421"/>
    <lineage>
        <taxon>Viruses</taxon>
        <taxon>Duplodnaviria</taxon>
        <taxon>Heunggongvirae</taxon>
        <taxon>Uroviricota</taxon>
        <taxon>Caudoviricetes</taxon>
        <taxon>Peduoviridae</taxon>
        <taxon>Maltschvirus</taxon>
        <taxon>Maltschvirus maltsch</taxon>
    </lineage>
</organism>
<keyword evidence="4" id="KW-0547">Nucleotide-binding</keyword>
<protein>
    <submittedName>
        <fullName evidence="4">DnaB Replicative DNA helicase</fullName>
    </submittedName>
</protein>
<keyword evidence="4" id="KW-0067">ATP-binding</keyword>
<dbReference type="Gene3D" id="3.40.50.300">
    <property type="entry name" value="P-loop containing nucleotide triphosphate hydrolases"/>
    <property type="match status" value="1"/>
</dbReference>
<name>A0A6J7WP74_9CAUD</name>
<dbReference type="PROSITE" id="PS51199">
    <property type="entry name" value="SF4_HELICASE"/>
    <property type="match status" value="1"/>
</dbReference>
<evidence type="ECO:0000313" key="2">
    <source>
        <dbReference type="EMBL" id="CAB4122199.1"/>
    </source>
</evidence>
<dbReference type="GO" id="GO:0006260">
    <property type="term" value="P:DNA replication"/>
    <property type="evidence" value="ECO:0007669"/>
    <property type="project" value="InterPro"/>
</dbReference>
<dbReference type="Pfam" id="PF03796">
    <property type="entry name" value="DnaB_C"/>
    <property type="match status" value="1"/>
</dbReference>
<feature type="domain" description="SF4 helicase" evidence="1">
    <location>
        <begin position="189"/>
        <end position="449"/>
    </location>
</feature>
<evidence type="ECO:0000313" key="4">
    <source>
        <dbReference type="EMBL" id="CAB5219590.1"/>
    </source>
</evidence>
<dbReference type="GO" id="GO:0005524">
    <property type="term" value="F:ATP binding"/>
    <property type="evidence" value="ECO:0007669"/>
    <property type="project" value="InterPro"/>
</dbReference>
<dbReference type="EMBL" id="LR796176">
    <property type="protein sequence ID" value="CAB4123990.1"/>
    <property type="molecule type" value="Genomic_DNA"/>
</dbReference>
<dbReference type="EMBL" id="LR798268">
    <property type="protein sequence ID" value="CAB5219590.1"/>
    <property type="molecule type" value="Genomic_DNA"/>
</dbReference>
<dbReference type="GO" id="GO:0003678">
    <property type="term" value="F:DNA helicase activity"/>
    <property type="evidence" value="ECO:0007669"/>
    <property type="project" value="InterPro"/>
</dbReference>
<evidence type="ECO:0000259" key="1">
    <source>
        <dbReference type="PROSITE" id="PS51199"/>
    </source>
</evidence>
<dbReference type="SUPFAM" id="SSF52540">
    <property type="entry name" value="P-loop containing nucleoside triphosphate hydrolases"/>
    <property type="match status" value="1"/>
</dbReference>
<keyword evidence="4" id="KW-0347">Helicase</keyword>
<evidence type="ECO:0000313" key="3">
    <source>
        <dbReference type="EMBL" id="CAB4123990.1"/>
    </source>
</evidence>
<dbReference type="EMBL" id="LR796152">
    <property type="protein sequence ID" value="CAB4122199.1"/>
    <property type="molecule type" value="Genomic_DNA"/>
</dbReference>
<proteinExistence type="predicted"/>
<gene>
    <name evidence="4" type="ORF">UFOVP220_105</name>
    <name evidence="2" type="ORF">UFOVP26_121</name>
    <name evidence="3" type="ORF">UFOVP44_114</name>
</gene>
<accession>A0A6J7WP74</accession>
<keyword evidence="4" id="KW-0378">Hydrolase</keyword>
<dbReference type="InterPro" id="IPR007694">
    <property type="entry name" value="DNA_helicase_DnaB-like_C"/>
</dbReference>